<feature type="non-terminal residue" evidence="2">
    <location>
        <position position="1"/>
    </location>
</feature>
<evidence type="ECO:0000313" key="2">
    <source>
        <dbReference type="EMBL" id="KNC70479.1"/>
    </source>
</evidence>
<dbReference type="Proteomes" id="UP000054560">
    <property type="component" value="Unassembled WGS sequence"/>
</dbReference>
<dbReference type="GeneID" id="25917493"/>
<reference evidence="2 3" key="1">
    <citation type="submission" date="2011-02" db="EMBL/GenBank/DDBJ databases">
        <title>The Genome Sequence of Sphaeroforma arctica JP610.</title>
        <authorList>
            <consortium name="The Broad Institute Genome Sequencing Platform"/>
            <person name="Russ C."/>
            <person name="Cuomo C."/>
            <person name="Young S.K."/>
            <person name="Zeng Q."/>
            <person name="Gargeya S."/>
            <person name="Alvarado L."/>
            <person name="Berlin A."/>
            <person name="Chapman S.B."/>
            <person name="Chen Z."/>
            <person name="Freedman E."/>
            <person name="Gellesch M."/>
            <person name="Goldberg J."/>
            <person name="Griggs A."/>
            <person name="Gujja S."/>
            <person name="Heilman E."/>
            <person name="Heiman D."/>
            <person name="Howarth C."/>
            <person name="Mehta T."/>
            <person name="Neiman D."/>
            <person name="Pearson M."/>
            <person name="Roberts A."/>
            <person name="Saif S."/>
            <person name="Shea T."/>
            <person name="Shenoy N."/>
            <person name="Sisk P."/>
            <person name="Stolte C."/>
            <person name="Sykes S."/>
            <person name="White J."/>
            <person name="Yandava C."/>
            <person name="Burger G."/>
            <person name="Gray M.W."/>
            <person name="Holland P.W.H."/>
            <person name="King N."/>
            <person name="Lang F.B.F."/>
            <person name="Roger A.J."/>
            <person name="Ruiz-Trillo I."/>
            <person name="Haas B."/>
            <person name="Nusbaum C."/>
            <person name="Birren B."/>
        </authorList>
    </citation>
    <scope>NUCLEOTIDE SEQUENCE [LARGE SCALE GENOMIC DNA]</scope>
    <source>
        <strain evidence="2 3">JP610</strain>
    </source>
</reference>
<dbReference type="EMBL" id="KQ251055">
    <property type="protein sequence ID" value="KNC70479.1"/>
    <property type="molecule type" value="Genomic_DNA"/>
</dbReference>
<keyword evidence="3" id="KW-1185">Reference proteome</keyword>
<feature type="region of interest" description="Disordered" evidence="1">
    <location>
        <begin position="1"/>
        <end position="49"/>
    </location>
</feature>
<proteinExistence type="predicted"/>
<name>A0A0L0F1I8_9EUKA</name>
<gene>
    <name evidence="2" type="ORF">SARC_16989</name>
</gene>
<accession>A0A0L0F1I8</accession>
<dbReference type="AlphaFoldDB" id="A0A0L0F1I8"/>
<sequence length="79" mass="8260">TDSDPESSSTEQPAPLSRPSRTKSNNSVQDTGPKGKKVKDPEKDGLGATGTALNTLFAVIPSLKGTLQDVQNGKLHLCV</sequence>
<organism evidence="2 3">
    <name type="scientific">Sphaeroforma arctica JP610</name>
    <dbReference type="NCBI Taxonomy" id="667725"/>
    <lineage>
        <taxon>Eukaryota</taxon>
        <taxon>Ichthyosporea</taxon>
        <taxon>Ichthyophonida</taxon>
        <taxon>Sphaeroforma</taxon>
    </lineage>
</organism>
<protein>
    <submittedName>
        <fullName evidence="2">Uncharacterized protein</fullName>
    </submittedName>
</protein>
<dbReference type="RefSeq" id="XP_014144381.1">
    <property type="nucleotide sequence ID" value="XM_014288906.1"/>
</dbReference>
<feature type="compositionally biased region" description="Polar residues" evidence="1">
    <location>
        <begin position="1"/>
        <end position="12"/>
    </location>
</feature>
<evidence type="ECO:0000313" key="3">
    <source>
        <dbReference type="Proteomes" id="UP000054560"/>
    </source>
</evidence>
<evidence type="ECO:0000256" key="1">
    <source>
        <dbReference type="SAM" id="MobiDB-lite"/>
    </source>
</evidence>